<dbReference type="Pfam" id="PF00805">
    <property type="entry name" value="Pentapeptide"/>
    <property type="match status" value="1"/>
</dbReference>
<dbReference type="Gene3D" id="2.160.20.80">
    <property type="entry name" value="E3 ubiquitin-protein ligase SopA"/>
    <property type="match status" value="1"/>
</dbReference>
<name>A0ABQ6G5V1_9CHLR</name>
<evidence type="ECO:0000313" key="1">
    <source>
        <dbReference type="EMBL" id="GLV59998.1"/>
    </source>
</evidence>
<sequence>MADLTGACLRDARLTHADLSAANLTHADLTNADLSGANLLVTDLYDTRLTGASLLQARNLTNEQIRGAIIDRYTRLDPGIDITLPRVPRTTI</sequence>
<organism evidence="1 2">
    <name type="scientific">Dictyobacter halimunensis</name>
    <dbReference type="NCBI Taxonomy" id="3026934"/>
    <lineage>
        <taxon>Bacteria</taxon>
        <taxon>Bacillati</taxon>
        <taxon>Chloroflexota</taxon>
        <taxon>Ktedonobacteria</taxon>
        <taxon>Ktedonobacterales</taxon>
        <taxon>Dictyobacteraceae</taxon>
        <taxon>Dictyobacter</taxon>
    </lineage>
</organism>
<dbReference type="PANTHER" id="PTHR14136">
    <property type="entry name" value="BTB_POZ DOMAIN-CONTAINING PROTEIN KCTD9"/>
    <property type="match status" value="1"/>
</dbReference>
<proteinExistence type="predicted"/>
<dbReference type="SUPFAM" id="SSF141571">
    <property type="entry name" value="Pentapeptide repeat-like"/>
    <property type="match status" value="1"/>
</dbReference>
<comment type="caution">
    <text evidence="1">The sequence shown here is derived from an EMBL/GenBank/DDBJ whole genome shotgun (WGS) entry which is preliminary data.</text>
</comment>
<reference evidence="1 2" key="1">
    <citation type="submission" date="2023-02" db="EMBL/GenBank/DDBJ databases">
        <title>Dictyobacter halimunensis sp. nov., a new member of the class Ktedonobacteria from forest soil in a geothermal area.</title>
        <authorList>
            <person name="Rachmania M.K."/>
            <person name="Ningsih F."/>
            <person name="Sakai Y."/>
            <person name="Yabe S."/>
            <person name="Yokota A."/>
            <person name="Sjamsuridzal W."/>
        </authorList>
    </citation>
    <scope>NUCLEOTIDE SEQUENCE [LARGE SCALE GENOMIC DNA]</scope>
    <source>
        <strain evidence="1 2">S3.2.2.5</strain>
    </source>
</reference>
<keyword evidence="2" id="KW-1185">Reference proteome</keyword>
<dbReference type="InterPro" id="IPR001646">
    <property type="entry name" value="5peptide_repeat"/>
</dbReference>
<evidence type="ECO:0000313" key="2">
    <source>
        <dbReference type="Proteomes" id="UP001344906"/>
    </source>
</evidence>
<dbReference type="Proteomes" id="UP001344906">
    <property type="component" value="Unassembled WGS sequence"/>
</dbReference>
<evidence type="ECO:0008006" key="3">
    <source>
        <dbReference type="Google" id="ProtNLM"/>
    </source>
</evidence>
<dbReference type="PANTHER" id="PTHR14136:SF17">
    <property type="entry name" value="BTB_POZ DOMAIN-CONTAINING PROTEIN KCTD9"/>
    <property type="match status" value="1"/>
</dbReference>
<dbReference type="EMBL" id="BSRI01000002">
    <property type="protein sequence ID" value="GLV59998.1"/>
    <property type="molecule type" value="Genomic_DNA"/>
</dbReference>
<protein>
    <recommendedName>
        <fullName evidence="3">Pentapeptide repeat protein</fullName>
    </recommendedName>
</protein>
<dbReference type="InterPro" id="IPR051082">
    <property type="entry name" value="Pentapeptide-BTB/POZ_domain"/>
</dbReference>
<gene>
    <name evidence="1" type="ORF">KDH_68210</name>
</gene>
<accession>A0ABQ6G5V1</accession>